<keyword evidence="2" id="KW-1185">Reference proteome</keyword>
<evidence type="ECO:0000313" key="2">
    <source>
        <dbReference type="Proteomes" id="UP000194003"/>
    </source>
</evidence>
<sequence>MRQLLSPYRDYLDGLGAGILRREDDGLDYGELSRAIMNLDEKAPMELLEALYLIHEMSTESGMDRLLAAIRDQQLAIDVPVTATPMDVAVLVYLENRELLERQHAMVFIQRARSYYCFDGSESWRGEFTLPDEEKLRALEQQMDDWFDAHHRGRGCRVMLFDHGPRMILVVRHGKSYRRDSAVKKDGESASVFYRPECFDLVVYDREFNELSIRTDNVRERAMYATTVGLHLFGDAQFFRLREKYTLKPLLDRNQASLSCGDLDELDWVRLTAVAFQSPDEGEDVEIQKGKDLIESFARKGFSFPHDANLVNASFNAKFRGAPRPRSFTISNANKACFTRDGDSVVIEKWMRRRGFMNGPIRNRNHARPEPPLASH</sequence>
<proteinExistence type="predicted"/>
<protein>
    <submittedName>
        <fullName evidence="1">Uncharacterized protein</fullName>
    </submittedName>
</protein>
<evidence type="ECO:0000313" key="1">
    <source>
        <dbReference type="EMBL" id="OSM04174.1"/>
    </source>
</evidence>
<dbReference type="Proteomes" id="UP000194003">
    <property type="component" value="Unassembled WGS sequence"/>
</dbReference>
<organism evidence="1 2">
    <name type="scientific">Magnetofaba australis IT-1</name>
    <dbReference type="NCBI Taxonomy" id="1434232"/>
    <lineage>
        <taxon>Bacteria</taxon>
        <taxon>Pseudomonadati</taxon>
        <taxon>Pseudomonadota</taxon>
        <taxon>Magnetococcia</taxon>
        <taxon>Magnetococcales</taxon>
        <taxon>Magnetococcaceae</taxon>
        <taxon>Magnetofaba</taxon>
    </lineage>
</organism>
<dbReference type="AlphaFoldDB" id="A0A1Y2K595"/>
<dbReference type="EMBL" id="LVJN01000019">
    <property type="protein sequence ID" value="OSM04174.1"/>
    <property type="molecule type" value="Genomic_DNA"/>
</dbReference>
<gene>
    <name evidence="1" type="ORF">MAIT1_04025</name>
</gene>
<name>A0A1Y2K595_9PROT</name>
<accession>A0A1Y2K595</accession>
<reference evidence="1 2" key="1">
    <citation type="journal article" date="2016" name="BMC Genomics">
        <title>Combined genomic and structural analyses of a cultured magnetotactic bacterium reveals its niche adaptation to a dynamic environment.</title>
        <authorList>
            <person name="Araujo A.C."/>
            <person name="Morillo V."/>
            <person name="Cypriano J."/>
            <person name="Teixeira L.C."/>
            <person name="Leao P."/>
            <person name="Lyra S."/>
            <person name="Almeida L.G."/>
            <person name="Bazylinski D.A."/>
            <person name="Vasconcellos A.T."/>
            <person name="Abreu F."/>
            <person name="Lins U."/>
        </authorList>
    </citation>
    <scope>NUCLEOTIDE SEQUENCE [LARGE SCALE GENOMIC DNA]</scope>
    <source>
        <strain evidence="1 2">IT-1</strain>
    </source>
</reference>
<comment type="caution">
    <text evidence="1">The sequence shown here is derived from an EMBL/GenBank/DDBJ whole genome shotgun (WGS) entry which is preliminary data.</text>
</comment>
<dbReference type="STRING" id="1434232.MAIT1_04025"/>